<dbReference type="GO" id="GO:0003341">
    <property type="term" value="P:cilium movement"/>
    <property type="evidence" value="ECO:0007669"/>
    <property type="project" value="TreeGrafter"/>
</dbReference>
<dbReference type="InterPro" id="IPR033305">
    <property type="entry name" value="Hydin-like"/>
</dbReference>
<dbReference type="InterPro" id="IPR013783">
    <property type="entry name" value="Ig-like_fold"/>
</dbReference>
<accession>A0A812G6C8</accession>
<reference evidence="7" key="1">
    <citation type="submission" date="2021-02" db="EMBL/GenBank/DDBJ databases">
        <authorList>
            <person name="Dougan E. K."/>
            <person name="Rhodes N."/>
            <person name="Thang M."/>
            <person name="Chan C."/>
        </authorList>
    </citation>
    <scope>NUCLEOTIDE SEQUENCE</scope>
</reference>
<dbReference type="OrthoDB" id="431629at2759"/>
<dbReference type="PANTHER" id="PTHR23053:SF0">
    <property type="entry name" value="HYDROCEPHALUS-INDUCING PROTEIN HOMOLOG"/>
    <property type="match status" value="1"/>
</dbReference>
<dbReference type="GO" id="GO:0005930">
    <property type="term" value="C:axoneme"/>
    <property type="evidence" value="ECO:0007669"/>
    <property type="project" value="TreeGrafter"/>
</dbReference>
<evidence type="ECO:0000256" key="4">
    <source>
        <dbReference type="ARBA" id="ARBA00023069"/>
    </source>
</evidence>
<dbReference type="PANTHER" id="PTHR23053">
    <property type="entry name" value="DLEC1 DELETED IN LUNG AND ESOPHAGEAL CANCER 1"/>
    <property type="match status" value="1"/>
</dbReference>
<dbReference type="Gene3D" id="2.60.40.10">
    <property type="entry name" value="Immunoglobulins"/>
    <property type="match status" value="1"/>
</dbReference>
<comment type="caution">
    <text evidence="7">The sequence shown here is derived from an EMBL/GenBank/DDBJ whole genome shotgun (WGS) entry which is preliminary data.</text>
</comment>
<protein>
    <submittedName>
        <fullName evidence="7">Hydin protein</fullName>
    </submittedName>
</protein>
<evidence type="ECO:0000259" key="6">
    <source>
        <dbReference type="Pfam" id="PF22544"/>
    </source>
</evidence>
<name>A0A812G6C8_9DINO</name>
<dbReference type="Pfam" id="PF22544">
    <property type="entry name" value="HYDIN_VesB_CFA65-like_Ig"/>
    <property type="match status" value="1"/>
</dbReference>
<evidence type="ECO:0000256" key="3">
    <source>
        <dbReference type="ARBA" id="ARBA00022490"/>
    </source>
</evidence>
<evidence type="ECO:0000256" key="2">
    <source>
        <dbReference type="ARBA" id="ARBA00004496"/>
    </source>
</evidence>
<dbReference type="Proteomes" id="UP000604046">
    <property type="component" value="Unassembled WGS sequence"/>
</dbReference>
<evidence type="ECO:0000313" key="7">
    <source>
        <dbReference type="EMBL" id="CAE6909373.1"/>
    </source>
</evidence>
<gene>
    <name evidence="7" type="primary">Hydin</name>
    <name evidence="7" type="ORF">SNAT2548_LOCUS37</name>
</gene>
<dbReference type="GO" id="GO:1904158">
    <property type="term" value="P:axonemal central apparatus assembly"/>
    <property type="evidence" value="ECO:0007669"/>
    <property type="project" value="TreeGrafter"/>
</dbReference>
<dbReference type="EMBL" id="CAJNDS010000001">
    <property type="protein sequence ID" value="CAE6909373.1"/>
    <property type="molecule type" value="Genomic_DNA"/>
</dbReference>
<comment type="subcellular location">
    <subcellularLocation>
        <location evidence="1">Cell projection</location>
        <location evidence="1">Cilium</location>
    </subcellularLocation>
    <subcellularLocation>
        <location evidence="2">Cytoplasm</location>
    </subcellularLocation>
</comment>
<sequence>MRLWRLQKPLDELNDMEAFSKLWYEALRDRSFKAVAVCMVDGGPEYEVSLKGTAAPCKYSLDRNDLDFGDIPFTEVGESEIYLSNRGQVAASFNFNLAGISRPFVVDVVPNNGILKPEERLKVVVRFRAGIPDLVVETVLVEVAHFEPVTLTVRAGVLQERAPDVVLQFADVSVTLDDSGLPKLEAIVESLVNSVTWKCLIDHWQKGKHFVLPFDVTARDGYVGPMGRSTLGLRVAYVQAYVEAMRGYLRLPAGLSVGLRVGYRQAYPPTGRLPVGLPAGLRVGDRTRETTKAPVKLPTASLPVGLRIGLRPGLPVAYLHAYGQAYRPIRVGLRVGCPWPFDTFTGRPHEGLRIGLRVGCRRLYRQAYA</sequence>
<keyword evidence="8" id="KW-1185">Reference proteome</keyword>
<proteinExistence type="predicted"/>
<keyword evidence="5" id="KW-0966">Cell projection</keyword>
<keyword evidence="3" id="KW-0963">Cytoplasm</keyword>
<evidence type="ECO:0000256" key="1">
    <source>
        <dbReference type="ARBA" id="ARBA00004138"/>
    </source>
</evidence>
<dbReference type="InterPro" id="IPR053879">
    <property type="entry name" value="HYDIN_VesB_CFA65-like_Ig"/>
</dbReference>
<keyword evidence="4" id="KW-0969">Cilium</keyword>
<organism evidence="7 8">
    <name type="scientific">Symbiodinium natans</name>
    <dbReference type="NCBI Taxonomy" id="878477"/>
    <lineage>
        <taxon>Eukaryota</taxon>
        <taxon>Sar</taxon>
        <taxon>Alveolata</taxon>
        <taxon>Dinophyceae</taxon>
        <taxon>Suessiales</taxon>
        <taxon>Symbiodiniaceae</taxon>
        <taxon>Symbiodinium</taxon>
    </lineage>
</organism>
<evidence type="ECO:0000256" key="5">
    <source>
        <dbReference type="ARBA" id="ARBA00023273"/>
    </source>
</evidence>
<evidence type="ECO:0000313" key="8">
    <source>
        <dbReference type="Proteomes" id="UP000604046"/>
    </source>
</evidence>
<feature type="domain" description="HYDIN/VesB/CFA65-like Ig-like" evidence="6">
    <location>
        <begin position="60"/>
        <end position="155"/>
    </location>
</feature>
<dbReference type="AlphaFoldDB" id="A0A812G6C8"/>